<dbReference type="PANTHER" id="PTHR33376">
    <property type="match status" value="1"/>
</dbReference>
<evidence type="ECO:0000256" key="1">
    <source>
        <dbReference type="ARBA" id="ARBA00022729"/>
    </source>
</evidence>
<dbReference type="Pfam" id="PF03480">
    <property type="entry name" value="DctP"/>
    <property type="match status" value="1"/>
</dbReference>
<dbReference type="Proteomes" id="UP000094795">
    <property type="component" value="Unassembled WGS sequence"/>
</dbReference>
<evidence type="ECO:0000313" key="2">
    <source>
        <dbReference type="EMBL" id="OCW57370.1"/>
    </source>
</evidence>
<dbReference type="InterPro" id="IPR038404">
    <property type="entry name" value="TRAP_DctP_sf"/>
</dbReference>
<protein>
    <recommendedName>
        <fullName evidence="4">C4-dicarboxylate ABC transporter substrate-binding protein</fullName>
    </recommendedName>
</protein>
<proteinExistence type="predicted"/>
<dbReference type="GO" id="GO:0055085">
    <property type="term" value="P:transmembrane transport"/>
    <property type="evidence" value="ECO:0007669"/>
    <property type="project" value="InterPro"/>
</dbReference>
<gene>
    <name evidence="2" type="ORF">AWJ14_18075</name>
</gene>
<reference evidence="2 3" key="1">
    <citation type="submission" date="2015-12" db="EMBL/GenBank/DDBJ databases">
        <authorList>
            <person name="Shamseldin A."/>
            <person name="Moawad H."/>
            <person name="Abd El-Rahim W.M."/>
            <person name="Sadowsky M.J."/>
        </authorList>
    </citation>
    <scope>NUCLEOTIDE SEQUENCE [LARGE SCALE GENOMIC DNA]</scope>
    <source>
        <strain evidence="2 3">JC234</strain>
    </source>
</reference>
<accession>A0A1C1YVJ0</accession>
<dbReference type="AlphaFoldDB" id="A0A1C1YVJ0"/>
<organism evidence="2 3">
    <name type="scientific">Hoeflea olei</name>
    <dbReference type="NCBI Taxonomy" id="1480615"/>
    <lineage>
        <taxon>Bacteria</taxon>
        <taxon>Pseudomonadati</taxon>
        <taxon>Pseudomonadota</taxon>
        <taxon>Alphaproteobacteria</taxon>
        <taxon>Hyphomicrobiales</taxon>
        <taxon>Rhizobiaceae</taxon>
        <taxon>Hoeflea</taxon>
    </lineage>
</organism>
<dbReference type="PANTHER" id="PTHR33376:SF4">
    <property type="entry name" value="SIALIC ACID-BINDING PERIPLASMIC PROTEIN SIAP"/>
    <property type="match status" value="1"/>
</dbReference>
<evidence type="ECO:0008006" key="4">
    <source>
        <dbReference type="Google" id="ProtNLM"/>
    </source>
</evidence>
<dbReference type="Gene3D" id="3.40.190.170">
    <property type="entry name" value="Bacterial extracellular solute-binding protein, family 7"/>
    <property type="match status" value="1"/>
</dbReference>
<sequence>MTLTGHYFWPGVIMLSGAAWEKLSDADKAAVEAAGKEATTEAYALAASQDAETVAFLKENGVTVNELSDLDALKALTAPVVETWKGKDPLIAKFDEAFAKGQ</sequence>
<dbReference type="STRING" id="1480615.AWJ14_18075"/>
<keyword evidence="1" id="KW-0732">Signal</keyword>
<evidence type="ECO:0000313" key="3">
    <source>
        <dbReference type="Proteomes" id="UP000094795"/>
    </source>
</evidence>
<name>A0A1C1YVJ0_9HYPH</name>
<dbReference type="EMBL" id="LQZT01000016">
    <property type="protein sequence ID" value="OCW57370.1"/>
    <property type="molecule type" value="Genomic_DNA"/>
</dbReference>
<dbReference type="InterPro" id="IPR018389">
    <property type="entry name" value="DctP_fam"/>
</dbReference>
<comment type="caution">
    <text evidence="2">The sequence shown here is derived from an EMBL/GenBank/DDBJ whole genome shotgun (WGS) entry which is preliminary data.</text>
</comment>
<dbReference type="RefSeq" id="WP_066179185.1">
    <property type="nucleotide sequence ID" value="NZ_LQZT01000016.1"/>
</dbReference>
<keyword evidence="3" id="KW-1185">Reference proteome</keyword>